<feature type="transmembrane region" description="Helical" evidence="8">
    <location>
        <begin position="281"/>
        <end position="302"/>
    </location>
</feature>
<dbReference type="InterPro" id="IPR000715">
    <property type="entry name" value="Glycosyl_transferase_4"/>
</dbReference>
<feature type="transmembrane region" description="Helical" evidence="8">
    <location>
        <begin position="202"/>
        <end position="222"/>
    </location>
</feature>
<comment type="caution">
    <text evidence="9">The sequence shown here is derived from an EMBL/GenBank/DDBJ whole genome shotgun (WGS) entry which is preliminary data.</text>
</comment>
<feature type="transmembrane region" description="Helical" evidence="8">
    <location>
        <begin position="96"/>
        <end position="116"/>
    </location>
</feature>
<dbReference type="GO" id="GO:0009103">
    <property type="term" value="P:lipopolysaccharide biosynthetic process"/>
    <property type="evidence" value="ECO:0007669"/>
    <property type="project" value="TreeGrafter"/>
</dbReference>
<evidence type="ECO:0000256" key="6">
    <source>
        <dbReference type="ARBA" id="ARBA00023136"/>
    </source>
</evidence>
<dbReference type="PANTHER" id="PTHR22926:SF3">
    <property type="entry name" value="UNDECAPRENYL-PHOSPHATE ALPHA-N-ACETYLGLUCOSAMINYL 1-PHOSPHATE TRANSFERASE"/>
    <property type="match status" value="1"/>
</dbReference>
<keyword evidence="7" id="KW-0479">Metal-binding</keyword>
<feature type="binding site" evidence="7">
    <location>
        <position position="255"/>
    </location>
    <ligand>
        <name>Mg(2+)</name>
        <dbReference type="ChEBI" id="CHEBI:18420"/>
    </ligand>
</feature>
<keyword evidence="4 8" id="KW-0812">Transmembrane</keyword>
<evidence type="ECO:0000256" key="4">
    <source>
        <dbReference type="ARBA" id="ARBA00022692"/>
    </source>
</evidence>
<sequence>MNQSILLLSLTFGAIISFIVTRILIKQAIKYQIVDKPRADRFHTKTTALMGGIAIVVSFIVVATLLQLLPIAWSVITLLGTIISIYQLFNNRRVRAYISCVTTIIAGVATLFILYGENVFDQKIAWLFTGAMIVFFTGTFDDKSKAMEPKVKLFFQITAGAIAILIVGTANFLPPIISEVFTFFWIIGVINALNLIDNMNGLSPGIAAFTALAFGLFSIVLFNNHDTALLSLALAAVLFGFLPNNFPNAKIFMGDSGSMFLGYILSMLGVMLSWETTSIDISIITPILLLAYPIFDVTFVTINRIRSGRPIYVGGKDHSSHLLVKYGFSPKYAVMMLYGLSIITSFITYYINTLDLGYAATAVSIILSTFIILGFILTKLHDKEYMPSEEKEEVIAGQEIEDITNITNITPNVSKKYNKVQ</sequence>
<reference evidence="9 10" key="1">
    <citation type="submission" date="2020-04" db="EMBL/GenBank/DDBJ databases">
        <title>Flammeovirga sp. SR4, a novel species isolated from seawater.</title>
        <authorList>
            <person name="Wang X."/>
        </authorList>
    </citation>
    <scope>NUCLEOTIDE SEQUENCE [LARGE SCALE GENOMIC DNA]</scope>
    <source>
        <strain evidence="9 10">SR4</strain>
    </source>
</reference>
<gene>
    <name evidence="9" type="ORF">HGP29_07030</name>
</gene>
<evidence type="ECO:0000313" key="9">
    <source>
        <dbReference type="EMBL" id="NLR90953.1"/>
    </source>
</evidence>
<name>A0A7X8SIY2_9BACT</name>
<evidence type="ECO:0000256" key="8">
    <source>
        <dbReference type="SAM" id="Phobius"/>
    </source>
</evidence>
<dbReference type="Proteomes" id="UP000585050">
    <property type="component" value="Unassembled WGS sequence"/>
</dbReference>
<feature type="transmembrane region" description="Helical" evidence="8">
    <location>
        <begin position="176"/>
        <end position="195"/>
    </location>
</feature>
<dbReference type="GO" id="GO:0005886">
    <property type="term" value="C:plasma membrane"/>
    <property type="evidence" value="ECO:0007669"/>
    <property type="project" value="UniProtKB-SubCell"/>
</dbReference>
<accession>A0A7X8SIY2</accession>
<protein>
    <submittedName>
        <fullName evidence="9">Undecaprenyl/decaprenyl-phosphate alpha-N-acetylglucosaminyl 1-phosphate transferase</fullName>
    </submittedName>
</protein>
<feature type="binding site" evidence="7">
    <location>
        <position position="194"/>
    </location>
    <ligand>
        <name>Mg(2+)</name>
        <dbReference type="ChEBI" id="CHEBI:18420"/>
    </ligand>
</feature>
<feature type="transmembrane region" description="Helical" evidence="8">
    <location>
        <begin position="258"/>
        <end position="275"/>
    </location>
</feature>
<feature type="transmembrane region" description="Helical" evidence="8">
    <location>
        <begin position="332"/>
        <end position="351"/>
    </location>
</feature>
<proteinExistence type="predicted"/>
<dbReference type="RefSeq" id="WP_168881660.1">
    <property type="nucleotide sequence ID" value="NZ_JABAIL010000002.1"/>
</dbReference>
<dbReference type="GO" id="GO:0016780">
    <property type="term" value="F:phosphotransferase activity, for other substituted phosphate groups"/>
    <property type="evidence" value="ECO:0007669"/>
    <property type="project" value="InterPro"/>
</dbReference>
<comment type="cofactor">
    <cofactor evidence="7">
        <name>Mg(2+)</name>
        <dbReference type="ChEBI" id="CHEBI:18420"/>
    </cofactor>
</comment>
<feature type="transmembrane region" description="Helical" evidence="8">
    <location>
        <begin position="122"/>
        <end position="141"/>
    </location>
</feature>
<dbReference type="Pfam" id="PF00953">
    <property type="entry name" value="Glycos_transf_4"/>
    <property type="match status" value="1"/>
</dbReference>
<dbReference type="GO" id="GO:0044038">
    <property type="term" value="P:cell wall macromolecule biosynthetic process"/>
    <property type="evidence" value="ECO:0007669"/>
    <property type="project" value="TreeGrafter"/>
</dbReference>
<feature type="transmembrane region" description="Helical" evidence="8">
    <location>
        <begin position="153"/>
        <end position="170"/>
    </location>
</feature>
<feature type="transmembrane region" description="Helical" evidence="8">
    <location>
        <begin position="71"/>
        <end position="89"/>
    </location>
</feature>
<keyword evidence="10" id="KW-1185">Reference proteome</keyword>
<feature type="transmembrane region" description="Helical" evidence="8">
    <location>
        <begin position="228"/>
        <end position="246"/>
    </location>
</feature>
<evidence type="ECO:0000313" key="10">
    <source>
        <dbReference type="Proteomes" id="UP000585050"/>
    </source>
</evidence>
<dbReference type="AlphaFoldDB" id="A0A7X8SIY2"/>
<feature type="transmembrane region" description="Helical" evidence="8">
    <location>
        <begin position="357"/>
        <end position="377"/>
    </location>
</feature>
<feature type="transmembrane region" description="Helical" evidence="8">
    <location>
        <begin position="6"/>
        <end position="25"/>
    </location>
</feature>
<keyword evidence="5 8" id="KW-1133">Transmembrane helix</keyword>
<evidence type="ECO:0000256" key="2">
    <source>
        <dbReference type="ARBA" id="ARBA00022475"/>
    </source>
</evidence>
<comment type="subcellular location">
    <subcellularLocation>
        <location evidence="1">Cell membrane</location>
        <topology evidence="1">Multi-pass membrane protein</topology>
    </subcellularLocation>
</comment>
<dbReference type="PANTHER" id="PTHR22926">
    <property type="entry name" value="PHOSPHO-N-ACETYLMURAMOYL-PENTAPEPTIDE-TRANSFERASE"/>
    <property type="match status" value="1"/>
</dbReference>
<dbReference type="CDD" id="cd06853">
    <property type="entry name" value="GT_WecA_like"/>
    <property type="match status" value="1"/>
</dbReference>
<dbReference type="EMBL" id="JABAIL010000002">
    <property type="protein sequence ID" value="NLR90953.1"/>
    <property type="molecule type" value="Genomic_DNA"/>
</dbReference>
<evidence type="ECO:0000256" key="3">
    <source>
        <dbReference type="ARBA" id="ARBA00022679"/>
    </source>
</evidence>
<keyword evidence="6 8" id="KW-0472">Membrane</keyword>
<feature type="transmembrane region" description="Helical" evidence="8">
    <location>
        <begin position="46"/>
        <end position="65"/>
    </location>
</feature>
<keyword evidence="3 9" id="KW-0808">Transferase</keyword>
<evidence type="ECO:0000256" key="1">
    <source>
        <dbReference type="ARBA" id="ARBA00004651"/>
    </source>
</evidence>
<organism evidence="9 10">
    <name type="scientific">Flammeovirga agarivorans</name>
    <dbReference type="NCBI Taxonomy" id="2726742"/>
    <lineage>
        <taxon>Bacteria</taxon>
        <taxon>Pseudomonadati</taxon>
        <taxon>Bacteroidota</taxon>
        <taxon>Cytophagia</taxon>
        <taxon>Cytophagales</taxon>
        <taxon>Flammeovirgaceae</taxon>
        <taxon>Flammeovirga</taxon>
    </lineage>
</organism>
<keyword evidence="7" id="KW-0460">Magnesium</keyword>
<dbReference type="GO" id="GO:0071555">
    <property type="term" value="P:cell wall organization"/>
    <property type="evidence" value="ECO:0007669"/>
    <property type="project" value="TreeGrafter"/>
</dbReference>
<evidence type="ECO:0000256" key="5">
    <source>
        <dbReference type="ARBA" id="ARBA00022989"/>
    </source>
</evidence>
<evidence type="ECO:0000256" key="7">
    <source>
        <dbReference type="PIRSR" id="PIRSR600715-1"/>
    </source>
</evidence>
<keyword evidence="2" id="KW-1003">Cell membrane</keyword>
<dbReference type="GO" id="GO:0046872">
    <property type="term" value="F:metal ion binding"/>
    <property type="evidence" value="ECO:0007669"/>
    <property type="project" value="UniProtKB-KW"/>
</dbReference>